<dbReference type="Proteomes" id="UP000886885">
    <property type="component" value="Chromosome 19A"/>
</dbReference>
<keyword evidence="3" id="KW-1185">Reference proteome</keyword>
<feature type="compositionally biased region" description="Basic residues" evidence="1">
    <location>
        <begin position="196"/>
        <end position="208"/>
    </location>
</feature>
<proteinExistence type="predicted"/>
<feature type="region of interest" description="Disordered" evidence="1">
    <location>
        <begin position="193"/>
        <end position="224"/>
    </location>
</feature>
<dbReference type="OrthoDB" id="1000646at2759"/>
<dbReference type="EMBL" id="JAAWWB010000037">
    <property type="protein sequence ID" value="KAG6738471.1"/>
    <property type="molecule type" value="Genomic_DNA"/>
</dbReference>
<evidence type="ECO:0008006" key="4">
    <source>
        <dbReference type="Google" id="ProtNLM"/>
    </source>
</evidence>
<accession>A0A8X8BWT3</accession>
<evidence type="ECO:0000313" key="3">
    <source>
        <dbReference type="Proteomes" id="UP000886885"/>
    </source>
</evidence>
<evidence type="ECO:0000313" key="2">
    <source>
        <dbReference type="EMBL" id="KAG6738471.1"/>
    </source>
</evidence>
<name>A0A8X8BWT3_POPTO</name>
<dbReference type="AlphaFoldDB" id="A0A8X8BWT3"/>
<protein>
    <recommendedName>
        <fullName evidence="4">Reverse transcriptase Ty1/copia-type domain-containing protein</fullName>
    </recommendedName>
</protein>
<comment type="caution">
    <text evidence="2">The sequence shown here is derived from an EMBL/GenBank/DDBJ whole genome shotgun (WGS) entry which is preliminary data.</text>
</comment>
<gene>
    <name evidence="2" type="ORF">POTOM_058091</name>
</gene>
<evidence type="ECO:0000256" key="1">
    <source>
        <dbReference type="SAM" id="MobiDB-lite"/>
    </source>
</evidence>
<sequence>MDVVIEPTTLELQPYDQSNIVETSVLQQQSSPLDTSILHESPSTDESQVNLEPPLRILPNRIIRGIPREAIKDPRWKNAMNDEMKSLQRNATLEMIEYLLEKKLMGRQWIFSVKYKVYGDIERFKVRLMAKRYSQTSAMDMDYKPYMLVEGRKAIENPPSQSLDQKLLAEAFQYELEMNFSLEDPIPLFSSSSSFHHSKPVKPQRHIPQRQEMTLDAPNLVDDF</sequence>
<organism evidence="2 3">
    <name type="scientific">Populus tomentosa</name>
    <name type="common">Chinese white poplar</name>
    <dbReference type="NCBI Taxonomy" id="118781"/>
    <lineage>
        <taxon>Eukaryota</taxon>
        <taxon>Viridiplantae</taxon>
        <taxon>Streptophyta</taxon>
        <taxon>Embryophyta</taxon>
        <taxon>Tracheophyta</taxon>
        <taxon>Spermatophyta</taxon>
        <taxon>Magnoliopsida</taxon>
        <taxon>eudicotyledons</taxon>
        <taxon>Gunneridae</taxon>
        <taxon>Pentapetalae</taxon>
        <taxon>rosids</taxon>
        <taxon>fabids</taxon>
        <taxon>Malpighiales</taxon>
        <taxon>Salicaceae</taxon>
        <taxon>Saliceae</taxon>
        <taxon>Populus</taxon>
    </lineage>
</organism>
<reference evidence="2" key="1">
    <citation type="journal article" date="2020" name="bioRxiv">
        <title>Hybrid origin of Populus tomentosa Carr. identified through genome sequencing and phylogenomic analysis.</title>
        <authorList>
            <person name="An X."/>
            <person name="Gao K."/>
            <person name="Chen Z."/>
            <person name="Li J."/>
            <person name="Yang X."/>
            <person name="Yang X."/>
            <person name="Zhou J."/>
            <person name="Guo T."/>
            <person name="Zhao T."/>
            <person name="Huang S."/>
            <person name="Miao D."/>
            <person name="Khan W.U."/>
            <person name="Rao P."/>
            <person name="Ye M."/>
            <person name="Lei B."/>
            <person name="Liao W."/>
            <person name="Wang J."/>
            <person name="Ji L."/>
            <person name="Li Y."/>
            <person name="Guo B."/>
            <person name="Mustafa N.S."/>
            <person name="Li S."/>
            <person name="Yun Q."/>
            <person name="Keller S.R."/>
            <person name="Mao J."/>
            <person name="Zhang R."/>
            <person name="Strauss S.H."/>
        </authorList>
    </citation>
    <scope>NUCLEOTIDE SEQUENCE</scope>
    <source>
        <strain evidence="2">GM15</strain>
        <tissue evidence="2">Leaf</tissue>
    </source>
</reference>